<dbReference type="InterPro" id="IPR036640">
    <property type="entry name" value="ABC1_TM_sf"/>
</dbReference>
<keyword evidence="8 9" id="KW-0472">Membrane</keyword>
<dbReference type="Proteomes" id="UP000198304">
    <property type="component" value="Unassembled WGS sequence"/>
</dbReference>
<evidence type="ECO:0000256" key="1">
    <source>
        <dbReference type="ARBA" id="ARBA00004651"/>
    </source>
</evidence>
<keyword evidence="2" id="KW-0813">Transport</keyword>
<sequence>MKTKNNNKAGVRYLLGLANSKKLILAVAIGFSVLSGLCTFVPFLMIFRTILLLFGEGGAGSAMQNGIIAIVAIVLRFVFQAISAAMTHVNAYNILYHVRRELCRHLGKVNLGFFTGNSTGEIKKIMMEDVERLEMFFAHQIPDIVVAIVVPVAVLVYLFTINVWMSLILLLPIVLTTLTQVIMLVTSKNPMDEFYWLAGKQSAVILQYINGMPVMKTYNLTADSYREYADTISSYNNAWWRAAKILSPPSAIITVIIESGLFFVLPLGGYLYLTGSLALSSYIFFAIMSIVFLSSYINLANFAQIFSQISSGIVRIKEIMDIPAMGNGNKTLLPTESHSLTYENVSFAYDQQEVLHNFSLDLPIDSLTAFVGPSGAGKSTAAQLVPRFWDVSKGAIRIDGIDIRELEADNLMDNMSFVFQEAFMLNDTLYENIAMGKHGCTRQEVEVAAKSAQIHDFIMSLPKGYDTVIGSEGVKLSGGERQRVCIARAILKDAPILIFDEATSFTDIENERKIQLALESLLESKTTVMIAHRLHTIVGADQICVFQSGNLMECGTHHDLVASGGAYASMWQTYCEAMREVAS</sequence>
<dbReference type="AlphaFoldDB" id="A0A239AX79"/>
<feature type="transmembrane region" description="Helical" evidence="9">
    <location>
        <begin position="136"/>
        <end position="158"/>
    </location>
</feature>
<feature type="domain" description="ABC transmembrane type-1" evidence="11">
    <location>
        <begin position="26"/>
        <end position="308"/>
    </location>
</feature>
<evidence type="ECO:0000259" key="11">
    <source>
        <dbReference type="PROSITE" id="PS50929"/>
    </source>
</evidence>
<dbReference type="CDD" id="cd07346">
    <property type="entry name" value="ABC_6TM_exporters"/>
    <property type="match status" value="1"/>
</dbReference>
<dbReference type="RefSeq" id="WP_089281466.1">
    <property type="nucleotide sequence ID" value="NZ_FZOJ01000002.1"/>
</dbReference>
<feature type="transmembrane region" description="Helical" evidence="9">
    <location>
        <begin position="279"/>
        <end position="299"/>
    </location>
</feature>
<evidence type="ECO:0000256" key="5">
    <source>
        <dbReference type="ARBA" id="ARBA00022741"/>
    </source>
</evidence>
<dbReference type="SUPFAM" id="SSF52540">
    <property type="entry name" value="P-loop containing nucleoside triphosphate hydrolases"/>
    <property type="match status" value="1"/>
</dbReference>
<reference evidence="12 13" key="1">
    <citation type="submission" date="2017-06" db="EMBL/GenBank/DDBJ databases">
        <authorList>
            <person name="Kim H.J."/>
            <person name="Triplett B.A."/>
        </authorList>
    </citation>
    <scope>NUCLEOTIDE SEQUENCE [LARGE SCALE GENOMIC DNA]</scope>
    <source>
        <strain evidence="12 13">SCA</strain>
    </source>
</reference>
<evidence type="ECO:0000256" key="4">
    <source>
        <dbReference type="ARBA" id="ARBA00022692"/>
    </source>
</evidence>
<dbReference type="InterPro" id="IPR011527">
    <property type="entry name" value="ABC1_TM_dom"/>
</dbReference>
<feature type="transmembrane region" description="Helical" evidence="9">
    <location>
        <begin position="251"/>
        <end position="273"/>
    </location>
</feature>
<evidence type="ECO:0000256" key="3">
    <source>
        <dbReference type="ARBA" id="ARBA00022475"/>
    </source>
</evidence>
<dbReference type="Pfam" id="PF00005">
    <property type="entry name" value="ABC_tran"/>
    <property type="match status" value="1"/>
</dbReference>
<keyword evidence="6 12" id="KW-0067">ATP-binding</keyword>
<dbReference type="InterPro" id="IPR003439">
    <property type="entry name" value="ABC_transporter-like_ATP-bd"/>
</dbReference>
<dbReference type="PROSITE" id="PS50929">
    <property type="entry name" value="ABC_TM1F"/>
    <property type="match status" value="1"/>
</dbReference>
<dbReference type="Pfam" id="PF00664">
    <property type="entry name" value="ABC_membrane"/>
    <property type="match status" value="1"/>
</dbReference>
<keyword evidence="4 9" id="KW-0812">Transmembrane</keyword>
<dbReference type="GO" id="GO:0005524">
    <property type="term" value="F:ATP binding"/>
    <property type="evidence" value="ECO:0007669"/>
    <property type="project" value="UniProtKB-KW"/>
</dbReference>
<keyword evidence="3" id="KW-1003">Cell membrane</keyword>
<gene>
    <name evidence="12" type="ORF">SAMN05446037_1002289</name>
</gene>
<dbReference type="InterPro" id="IPR003593">
    <property type="entry name" value="AAA+_ATPase"/>
</dbReference>
<dbReference type="PANTHER" id="PTHR24221">
    <property type="entry name" value="ATP-BINDING CASSETTE SUB-FAMILY B"/>
    <property type="match status" value="1"/>
</dbReference>
<dbReference type="FunFam" id="3.40.50.300:FF:000221">
    <property type="entry name" value="Multidrug ABC transporter ATP-binding protein"/>
    <property type="match status" value="1"/>
</dbReference>
<organism evidence="12 13">
    <name type="scientific">Anaerovirgula multivorans</name>
    <dbReference type="NCBI Taxonomy" id="312168"/>
    <lineage>
        <taxon>Bacteria</taxon>
        <taxon>Bacillati</taxon>
        <taxon>Bacillota</taxon>
        <taxon>Clostridia</taxon>
        <taxon>Peptostreptococcales</taxon>
        <taxon>Natronincolaceae</taxon>
        <taxon>Anaerovirgula</taxon>
    </lineage>
</organism>
<evidence type="ECO:0000313" key="13">
    <source>
        <dbReference type="Proteomes" id="UP000198304"/>
    </source>
</evidence>
<keyword evidence="5" id="KW-0547">Nucleotide-binding</keyword>
<protein>
    <submittedName>
        <fullName evidence="12">ATP-binding cassette, subfamily B</fullName>
    </submittedName>
</protein>
<evidence type="ECO:0000256" key="6">
    <source>
        <dbReference type="ARBA" id="ARBA00022840"/>
    </source>
</evidence>
<dbReference type="InterPro" id="IPR017871">
    <property type="entry name" value="ABC_transporter-like_CS"/>
</dbReference>
<keyword evidence="13" id="KW-1185">Reference proteome</keyword>
<dbReference type="GO" id="GO:0005886">
    <property type="term" value="C:plasma membrane"/>
    <property type="evidence" value="ECO:0007669"/>
    <property type="project" value="UniProtKB-SubCell"/>
</dbReference>
<dbReference type="PROSITE" id="PS00211">
    <property type="entry name" value="ABC_TRANSPORTER_1"/>
    <property type="match status" value="1"/>
</dbReference>
<evidence type="ECO:0000256" key="7">
    <source>
        <dbReference type="ARBA" id="ARBA00022989"/>
    </source>
</evidence>
<dbReference type="GO" id="GO:0016887">
    <property type="term" value="F:ATP hydrolysis activity"/>
    <property type="evidence" value="ECO:0007669"/>
    <property type="project" value="InterPro"/>
</dbReference>
<evidence type="ECO:0000256" key="8">
    <source>
        <dbReference type="ARBA" id="ARBA00023136"/>
    </source>
</evidence>
<accession>A0A239AX79</accession>
<evidence type="ECO:0000313" key="12">
    <source>
        <dbReference type="EMBL" id="SNR99588.1"/>
    </source>
</evidence>
<dbReference type="FunFam" id="1.20.1560.10:FF:000127">
    <property type="entry name" value="ABC transporter ATP-binding protein"/>
    <property type="match status" value="1"/>
</dbReference>
<dbReference type="SUPFAM" id="SSF90123">
    <property type="entry name" value="ABC transporter transmembrane region"/>
    <property type="match status" value="1"/>
</dbReference>
<dbReference type="InterPro" id="IPR039421">
    <property type="entry name" value="Type_1_exporter"/>
</dbReference>
<dbReference type="OrthoDB" id="9762778at2"/>
<evidence type="ECO:0000259" key="10">
    <source>
        <dbReference type="PROSITE" id="PS50893"/>
    </source>
</evidence>
<dbReference type="EMBL" id="FZOJ01000002">
    <property type="protein sequence ID" value="SNR99588.1"/>
    <property type="molecule type" value="Genomic_DNA"/>
</dbReference>
<feature type="transmembrane region" description="Helical" evidence="9">
    <location>
        <begin position="23"/>
        <end position="47"/>
    </location>
</feature>
<name>A0A239AX79_9FIRM</name>
<dbReference type="InterPro" id="IPR027417">
    <property type="entry name" value="P-loop_NTPase"/>
</dbReference>
<dbReference type="Gene3D" id="1.20.1560.10">
    <property type="entry name" value="ABC transporter type 1, transmembrane domain"/>
    <property type="match status" value="1"/>
</dbReference>
<dbReference type="PANTHER" id="PTHR24221:SF654">
    <property type="entry name" value="ATP-BINDING CASSETTE SUB-FAMILY B MEMBER 6"/>
    <property type="match status" value="1"/>
</dbReference>
<keyword evidence="7 9" id="KW-1133">Transmembrane helix</keyword>
<evidence type="ECO:0000256" key="9">
    <source>
        <dbReference type="SAM" id="Phobius"/>
    </source>
</evidence>
<feature type="transmembrane region" description="Helical" evidence="9">
    <location>
        <begin position="164"/>
        <end position="185"/>
    </location>
</feature>
<comment type="subcellular location">
    <subcellularLocation>
        <location evidence="1">Cell membrane</location>
        <topology evidence="1">Multi-pass membrane protein</topology>
    </subcellularLocation>
</comment>
<dbReference type="GO" id="GO:0140359">
    <property type="term" value="F:ABC-type transporter activity"/>
    <property type="evidence" value="ECO:0007669"/>
    <property type="project" value="InterPro"/>
</dbReference>
<proteinExistence type="predicted"/>
<dbReference type="PROSITE" id="PS50893">
    <property type="entry name" value="ABC_TRANSPORTER_2"/>
    <property type="match status" value="1"/>
</dbReference>
<feature type="transmembrane region" description="Helical" evidence="9">
    <location>
        <begin position="67"/>
        <end position="95"/>
    </location>
</feature>
<evidence type="ECO:0000256" key="2">
    <source>
        <dbReference type="ARBA" id="ARBA00022448"/>
    </source>
</evidence>
<dbReference type="SMART" id="SM00382">
    <property type="entry name" value="AAA"/>
    <property type="match status" value="1"/>
</dbReference>
<feature type="domain" description="ABC transporter" evidence="10">
    <location>
        <begin position="340"/>
        <end position="573"/>
    </location>
</feature>
<dbReference type="Gene3D" id="3.40.50.300">
    <property type="entry name" value="P-loop containing nucleotide triphosphate hydrolases"/>
    <property type="match status" value="1"/>
</dbReference>